<dbReference type="Proteomes" id="UP001528673">
    <property type="component" value="Unassembled WGS sequence"/>
</dbReference>
<accession>A0ABT5N491</accession>
<sequence length="249" mass="27456">MFWLVIKKGITAVFMPPLSLLLLSLLGWGLWRRAPRLARGLLALAWLSLLVLSWQPVADALQQSLEQDPPLSAVELQQSQAIVVLGGGSYSAAPEYGGEDTVSRFTLERLRYAAVLQRQSGLPLLVTGGSPEGGRPEGQLMQAVLERDFQVPVRWVEAASLDTADNARLSAALLREAGVERVALVSQAWHLPRAQHQFELQGLTVFPAPTGFRTRPRVSAWYWWPSAEALYTSQIALREWLGRLAALLA</sequence>
<dbReference type="Pfam" id="PF02698">
    <property type="entry name" value="DUF218"/>
    <property type="match status" value="1"/>
</dbReference>
<gene>
    <name evidence="3" type="ORF">PSQ40_17035</name>
</gene>
<dbReference type="InterPro" id="IPR051599">
    <property type="entry name" value="Cell_Envelope_Assoc"/>
</dbReference>
<organism evidence="3 4">
    <name type="scientific">Curvibacter cyanobacteriorum</name>
    <dbReference type="NCBI Taxonomy" id="3026422"/>
    <lineage>
        <taxon>Bacteria</taxon>
        <taxon>Pseudomonadati</taxon>
        <taxon>Pseudomonadota</taxon>
        <taxon>Betaproteobacteria</taxon>
        <taxon>Burkholderiales</taxon>
        <taxon>Comamonadaceae</taxon>
        <taxon>Curvibacter</taxon>
    </lineage>
</organism>
<dbReference type="InterPro" id="IPR003848">
    <property type="entry name" value="DUF218"/>
</dbReference>
<dbReference type="RefSeq" id="WP_273953089.1">
    <property type="nucleotide sequence ID" value="NZ_JAQSIP010000009.1"/>
</dbReference>
<dbReference type="InterPro" id="IPR014729">
    <property type="entry name" value="Rossmann-like_a/b/a_fold"/>
</dbReference>
<protein>
    <submittedName>
        <fullName evidence="3">YdcF family protein</fullName>
    </submittedName>
</protein>
<feature type="transmembrane region" description="Helical" evidence="1">
    <location>
        <begin position="12"/>
        <end position="31"/>
    </location>
</feature>
<dbReference type="CDD" id="cd06259">
    <property type="entry name" value="YdcF-like"/>
    <property type="match status" value="1"/>
</dbReference>
<comment type="caution">
    <text evidence="3">The sequence shown here is derived from an EMBL/GenBank/DDBJ whole genome shotgun (WGS) entry which is preliminary data.</text>
</comment>
<evidence type="ECO:0000259" key="2">
    <source>
        <dbReference type="Pfam" id="PF02698"/>
    </source>
</evidence>
<evidence type="ECO:0000313" key="4">
    <source>
        <dbReference type="Proteomes" id="UP001528673"/>
    </source>
</evidence>
<dbReference type="PANTHER" id="PTHR30336:SF4">
    <property type="entry name" value="ENVELOPE BIOGENESIS FACTOR ELYC"/>
    <property type="match status" value="1"/>
</dbReference>
<keyword evidence="1" id="KW-0812">Transmembrane</keyword>
<name>A0ABT5N491_9BURK</name>
<keyword evidence="1" id="KW-1133">Transmembrane helix</keyword>
<feature type="domain" description="DUF218" evidence="2">
    <location>
        <begin position="80"/>
        <end position="242"/>
    </location>
</feature>
<keyword evidence="1" id="KW-0472">Membrane</keyword>
<dbReference type="EMBL" id="JAQSIP010000009">
    <property type="protein sequence ID" value="MDD0840291.1"/>
    <property type="molecule type" value="Genomic_DNA"/>
</dbReference>
<evidence type="ECO:0000256" key="1">
    <source>
        <dbReference type="SAM" id="Phobius"/>
    </source>
</evidence>
<keyword evidence="4" id="KW-1185">Reference proteome</keyword>
<reference evidence="3 4" key="1">
    <citation type="submission" date="2023-02" db="EMBL/GenBank/DDBJ databases">
        <title>Bacterial whole genomic sequence of Curvibacter sp. HBC61.</title>
        <authorList>
            <person name="Le V."/>
            <person name="Ko S.-R."/>
            <person name="Ahn C.-Y."/>
            <person name="Oh H.-M."/>
        </authorList>
    </citation>
    <scope>NUCLEOTIDE SEQUENCE [LARGE SCALE GENOMIC DNA]</scope>
    <source>
        <strain evidence="3 4">HBC61</strain>
    </source>
</reference>
<dbReference type="Gene3D" id="3.40.50.620">
    <property type="entry name" value="HUPs"/>
    <property type="match status" value="1"/>
</dbReference>
<evidence type="ECO:0000313" key="3">
    <source>
        <dbReference type="EMBL" id="MDD0840291.1"/>
    </source>
</evidence>
<dbReference type="PANTHER" id="PTHR30336">
    <property type="entry name" value="INNER MEMBRANE PROTEIN, PROBABLE PERMEASE"/>
    <property type="match status" value="1"/>
</dbReference>
<proteinExistence type="predicted"/>